<dbReference type="GO" id="GO:0032259">
    <property type="term" value="P:methylation"/>
    <property type="evidence" value="ECO:0007669"/>
    <property type="project" value="UniProtKB-KW"/>
</dbReference>
<dbReference type="GeneID" id="85312081"/>
<name>A0AAJ0FKA2_9PEZI</name>
<keyword evidence="2" id="KW-0808">Transferase</keyword>
<dbReference type="PANTHER" id="PTHR43712:SF18">
    <property type="entry name" value="PUTATIVE (AFU_ORTHOLOGUE AFUA_4G14240)-RELATED"/>
    <property type="match status" value="1"/>
</dbReference>
<dbReference type="EMBL" id="MU839024">
    <property type="protein sequence ID" value="KAK1763875.1"/>
    <property type="molecule type" value="Genomic_DNA"/>
</dbReference>
<dbReference type="SUPFAM" id="SSF53335">
    <property type="entry name" value="S-adenosyl-L-methionine-dependent methyltransferases"/>
    <property type="match status" value="1"/>
</dbReference>
<keyword evidence="1" id="KW-0489">Methyltransferase</keyword>
<reference evidence="5" key="1">
    <citation type="submission" date="2023-06" db="EMBL/GenBank/DDBJ databases">
        <title>Genome-scale phylogeny and comparative genomics of the fungal order Sordariales.</title>
        <authorList>
            <consortium name="Lawrence Berkeley National Laboratory"/>
            <person name="Hensen N."/>
            <person name="Bonometti L."/>
            <person name="Westerberg I."/>
            <person name="Brannstrom I.O."/>
            <person name="Guillou S."/>
            <person name="Cros-Aarteil S."/>
            <person name="Calhoun S."/>
            <person name="Haridas S."/>
            <person name="Kuo A."/>
            <person name="Mondo S."/>
            <person name="Pangilinan J."/>
            <person name="Riley R."/>
            <person name="Labutti K."/>
            <person name="Andreopoulos B."/>
            <person name="Lipzen A."/>
            <person name="Chen C."/>
            <person name="Yanf M."/>
            <person name="Daum C."/>
            <person name="Ng V."/>
            <person name="Clum A."/>
            <person name="Steindorff A."/>
            <person name="Ohm R."/>
            <person name="Martin F."/>
            <person name="Silar P."/>
            <person name="Natvig D."/>
            <person name="Lalanne C."/>
            <person name="Gautier V."/>
            <person name="Ament-Velasquez S.L."/>
            <person name="Kruys A."/>
            <person name="Hutchinson M.I."/>
            <person name="Powell A.J."/>
            <person name="Barry K."/>
            <person name="Miller A.N."/>
            <person name="Grigoriev I.V."/>
            <person name="Debuchy R."/>
            <person name="Gladieux P."/>
            <person name="Thoren M.H."/>
            <person name="Johannesson H."/>
        </authorList>
    </citation>
    <scope>NUCLEOTIDE SEQUENCE</scope>
    <source>
        <strain evidence="5">8032-3</strain>
    </source>
</reference>
<accession>A0AAJ0FKA2</accession>
<dbReference type="Gene3D" id="3.40.50.150">
    <property type="entry name" value="Vaccinia Virus protein VP39"/>
    <property type="match status" value="1"/>
</dbReference>
<evidence type="ECO:0000256" key="2">
    <source>
        <dbReference type="ARBA" id="ARBA00022679"/>
    </source>
</evidence>
<proteinExistence type="predicted"/>
<dbReference type="InterPro" id="IPR001077">
    <property type="entry name" value="COMT_C"/>
</dbReference>
<evidence type="ECO:0000256" key="1">
    <source>
        <dbReference type="ARBA" id="ARBA00022603"/>
    </source>
</evidence>
<sequence length="245" mass="26704">MTMPKYFDQFGLKEPKDRLQTIFAFSEGQLGSTAWEIINKDKDRMTSFMLAMGAAEDIVPALGTYDLGWAVEEAAKSEDRALVVDVGGGKGQALKAILRDTPGLPRHRCVLEDLPEIIEENKQNDPELSGIQMVGMDFHSDQPVKGALVYYIRRCLHDYSDDECVGMLEKIADAMAADSRLLIAETLLSNPPAPVPACMDFVMATISGKERTVECFSDITGRAGLEITKVTRNPGGGAVVECAKA</sequence>
<dbReference type="PANTHER" id="PTHR43712">
    <property type="entry name" value="PUTATIVE (AFU_ORTHOLOGUE AFUA_4G14580)-RELATED"/>
    <property type="match status" value="1"/>
</dbReference>
<evidence type="ECO:0000256" key="3">
    <source>
        <dbReference type="ARBA" id="ARBA00022691"/>
    </source>
</evidence>
<dbReference type="PROSITE" id="PS51683">
    <property type="entry name" value="SAM_OMT_II"/>
    <property type="match status" value="1"/>
</dbReference>
<evidence type="ECO:0000313" key="6">
    <source>
        <dbReference type="Proteomes" id="UP001244011"/>
    </source>
</evidence>
<dbReference type="RefSeq" id="XP_060280088.1">
    <property type="nucleotide sequence ID" value="XM_060428894.1"/>
</dbReference>
<dbReference type="InterPro" id="IPR016461">
    <property type="entry name" value="COMT-like"/>
</dbReference>
<dbReference type="Pfam" id="PF00891">
    <property type="entry name" value="Methyltransf_2"/>
    <property type="match status" value="1"/>
</dbReference>
<dbReference type="InterPro" id="IPR029063">
    <property type="entry name" value="SAM-dependent_MTases_sf"/>
</dbReference>
<organism evidence="5 6">
    <name type="scientific">Phialemonium atrogriseum</name>
    <dbReference type="NCBI Taxonomy" id="1093897"/>
    <lineage>
        <taxon>Eukaryota</taxon>
        <taxon>Fungi</taxon>
        <taxon>Dikarya</taxon>
        <taxon>Ascomycota</taxon>
        <taxon>Pezizomycotina</taxon>
        <taxon>Sordariomycetes</taxon>
        <taxon>Sordariomycetidae</taxon>
        <taxon>Cephalothecales</taxon>
        <taxon>Cephalothecaceae</taxon>
        <taxon>Phialemonium</taxon>
    </lineage>
</organism>
<keyword evidence="3" id="KW-0949">S-adenosyl-L-methionine</keyword>
<gene>
    <name evidence="5" type="ORF">QBC33DRAFT_548779</name>
</gene>
<dbReference type="AlphaFoldDB" id="A0AAJ0FKA2"/>
<keyword evidence="6" id="KW-1185">Reference proteome</keyword>
<comment type="caution">
    <text evidence="5">The sequence shown here is derived from an EMBL/GenBank/DDBJ whole genome shotgun (WGS) entry which is preliminary data.</text>
</comment>
<feature type="domain" description="O-methyltransferase C-terminal" evidence="4">
    <location>
        <begin position="29"/>
        <end position="225"/>
    </location>
</feature>
<dbReference type="Proteomes" id="UP001244011">
    <property type="component" value="Unassembled WGS sequence"/>
</dbReference>
<evidence type="ECO:0000259" key="4">
    <source>
        <dbReference type="Pfam" id="PF00891"/>
    </source>
</evidence>
<dbReference type="GO" id="GO:0008171">
    <property type="term" value="F:O-methyltransferase activity"/>
    <property type="evidence" value="ECO:0007669"/>
    <property type="project" value="InterPro"/>
</dbReference>
<evidence type="ECO:0000313" key="5">
    <source>
        <dbReference type="EMBL" id="KAK1763875.1"/>
    </source>
</evidence>
<protein>
    <submittedName>
        <fullName evidence="5">O-methyltransferase-domain-containing protein</fullName>
    </submittedName>
</protein>